<evidence type="ECO:0000259" key="7">
    <source>
        <dbReference type="SMART" id="SM00380"/>
    </source>
</evidence>
<dbReference type="GO" id="GO:0005634">
    <property type="term" value="C:nucleus"/>
    <property type="evidence" value="ECO:0007669"/>
    <property type="project" value="UniProtKB-SubCell"/>
</dbReference>
<accession>A0A9E7EG21</accession>
<evidence type="ECO:0000256" key="4">
    <source>
        <dbReference type="ARBA" id="ARBA00023163"/>
    </source>
</evidence>
<proteinExistence type="predicted"/>
<feature type="region of interest" description="Disordered" evidence="6">
    <location>
        <begin position="129"/>
        <end position="181"/>
    </location>
</feature>
<evidence type="ECO:0000256" key="5">
    <source>
        <dbReference type="ARBA" id="ARBA00023242"/>
    </source>
</evidence>
<dbReference type="Gene3D" id="3.30.730.10">
    <property type="entry name" value="AP2/ERF domain"/>
    <property type="match status" value="1"/>
</dbReference>
<protein>
    <submittedName>
        <fullName evidence="8">AP2</fullName>
    </submittedName>
</protein>
<dbReference type="CDD" id="cd00018">
    <property type="entry name" value="AP2"/>
    <property type="match status" value="1"/>
</dbReference>
<reference evidence="8" key="1">
    <citation type="submission" date="2022-05" db="EMBL/GenBank/DDBJ databases">
        <title>The Musa troglodytarum L. genome provides insights into the mechanism of non-climacteric behaviour and enrichment of carotenoids.</title>
        <authorList>
            <person name="Wang J."/>
        </authorList>
    </citation>
    <scope>NUCLEOTIDE SEQUENCE</scope>
    <source>
        <tissue evidence="8">Leaf</tissue>
    </source>
</reference>
<evidence type="ECO:0000313" key="8">
    <source>
        <dbReference type="EMBL" id="URD75243.1"/>
    </source>
</evidence>
<keyword evidence="2" id="KW-0805">Transcription regulation</keyword>
<dbReference type="PRINTS" id="PR00367">
    <property type="entry name" value="ETHRSPELEMNT"/>
</dbReference>
<feature type="compositionally biased region" description="Low complexity" evidence="6">
    <location>
        <begin position="68"/>
        <end position="90"/>
    </location>
</feature>
<dbReference type="PANTHER" id="PTHR31190:SF473">
    <property type="entry name" value="OS05G0437100 PROTEIN"/>
    <property type="match status" value="1"/>
</dbReference>
<keyword evidence="3" id="KW-0238">DNA-binding</keyword>
<evidence type="ECO:0000256" key="3">
    <source>
        <dbReference type="ARBA" id="ARBA00023125"/>
    </source>
</evidence>
<name>A0A9E7EG21_9LILI</name>
<dbReference type="InterPro" id="IPR016177">
    <property type="entry name" value="DNA-bd_dom_sf"/>
</dbReference>
<keyword evidence="5" id="KW-0539">Nucleus</keyword>
<feature type="compositionally biased region" description="Low complexity" evidence="6">
    <location>
        <begin position="352"/>
        <end position="366"/>
    </location>
</feature>
<keyword evidence="9" id="KW-1185">Reference proteome</keyword>
<dbReference type="FunFam" id="3.30.730.10:FF:000001">
    <property type="entry name" value="Ethylene-responsive transcription factor 2"/>
    <property type="match status" value="1"/>
</dbReference>
<feature type="region of interest" description="Disordered" evidence="6">
    <location>
        <begin position="68"/>
        <end position="117"/>
    </location>
</feature>
<organism evidence="8 9">
    <name type="scientific">Musa troglodytarum</name>
    <name type="common">fe'i banana</name>
    <dbReference type="NCBI Taxonomy" id="320322"/>
    <lineage>
        <taxon>Eukaryota</taxon>
        <taxon>Viridiplantae</taxon>
        <taxon>Streptophyta</taxon>
        <taxon>Embryophyta</taxon>
        <taxon>Tracheophyta</taxon>
        <taxon>Spermatophyta</taxon>
        <taxon>Magnoliopsida</taxon>
        <taxon>Liliopsida</taxon>
        <taxon>Zingiberales</taxon>
        <taxon>Musaceae</taxon>
        <taxon>Musa</taxon>
    </lineage>
</organism>
<dbReference type="PANTHER" id="PTHR31190">
    <property type="entry name" value="DNA-BINDING DOMAIN"/>
    <property type="match status" value="1"/>
</dbReference>
<feature type="region of interest" description="Disordered" evidence="6">
    <location>
        <begin position="1"/>
        <end position="28"/>
    </location>
</feature>
<dbReference type="OrthoDB" id="786986at2759"/>
<feature type="domain" description="AP2/ERF" evidence="7">
    <location>
        <begin position="177"/>
        <end position="240"/>
    </location>
</feature>
<dbReference type="InterPro" id="IPR044808">
    <property type="entry name" value="ERF_plant"/>
</dbReference>
<dbReference type="InterPro" id="IPR001471">
    <property type="entry name" value="AP2/ERF_dom"/>
</dbReference>
<sequence length="366" mass="39125">MCHNVANPHQQPDDSFAAEGSDGAPLSSYHRAQEISTIVSALTHVMASEGRPRPVGMAVDSLSVVSSASSSSSSSASPSCISSSYSSPSLGGQGGGASSQNRTRRVPSPPGLALGHHQGLGQFARYQGDASPDVAEQYPRGGPPPILGYPVPAAATEEPSPPSSNPEEAERSEPRRKYRGVRQRPWGKWAAEIRDPLKAARVWLGTFETAEEAARAYDAAALRFRGRRAKLNFPENVRLQPSLCVPHETSNSPATTTSDTITDYLAYTRLLQGVEEHQRIPPTSLLDQYMYSNYASPMCSTLNDISSLPAPSIPTYSSVVSSSPPSYSPFYASSTTEQQTNWSGVSEIPETSWMDSSQFPPSSSGS</sequence>
<dbReference type="GO" id="GO:0003700">
    <property type="term" value="F:DNA-binding transcription factor activity"/>
    <property type="evidence" value="ECO:0007669"/>
    <property type="project" value="InterPro"/>
</dbReference>
<dbReference type="Proteomes" id="UP001055439">
    <property type="component" value="Chromosome 1"/>
</dbReference>
<feature type="region of interest" description="Disordered" evidence="6">
    <location>
        <begin position="319"/>
        <end position="366"/>
    </location>
</feature>
<evidence type="ECO:0000256" key="1">
    <source>
        <dbReference type="ARBA" id="ARBA00004123"/>
    </source>
</evidence>
<dbReference type="GO" id="GO:0003677">
    <property type="term" value="F:DNA binding"/>
    <property type="evidence" value="ECO:0007669"/>
    <property type="project" value="UniProtKB-KW"/>
</dbReference>
<dbReference type="SUPFAM" id="SSF54171">
    <property type="entry name" value="DNA-binding domain"/>
    <property type="match status" value="1"/>
</dbReference>
<dbReference type="AlphaFoldDB" id="A0A9E7EG21"/>
<dbReference type="Pfam" id="PF00847">
    <property type="entry name" value="AP2"/>
    <property type="match status" value="1"/>
</dbReference>
<evidence type="ECO:0000256" key="2">
    <source>
        <dbReference type="ARBA" id="ARBA00023015"/>
    </source>
</evidence>
<gene>
    <name evidence="8" type="ORF">MUK42_10153</name>
</gene>
<dbReference type="GO" id="GO:0009873">
    <property type="term" value="P:ethylene-activated signaling pathway"/>
    <property type="evidence" value="ECO:0007669"/>
    <property type="project" value="InterPro"/>
</dbReference>
<dbReference type="SMART" id="SM00380">
    <property type="entry name" value="AP2"/>
    <property type="match status" value="1"/>
</dbReference>
<feature type="compositionally biased region" description="Low complexity" evidence="6">
    <location>
        <begin position="319"/>
        <end position="336"/>
    </location>
</feature>
<comment type="subcellular location">
    <subcellularLocation>
        <location evidence="1">Nucleus</location>
    </subcellularLocation>
</comment>
<evidence type="ECO:0000256" key="6">
    <source>
        <dbReference type="SAM" id="MobiDB-lite"/>
    </source>
</evidence>
<dbReference type="EMBL" id="CP097502">
    <property type="protein sequence ID" value="URD75243.1"/>
    <property type="molecule type" value="Genomic_DNA"/>
</dbReference>
<keyword evidence="4" id="KW-0804">Transcription</keyword>
<dbReference type="InterPro" id="IPR036955">
    <property type="entry name" value="AP2/ERF_dom_sf"/>
</dbReference>
<evidence type="ECO:0000313" key="9">
    <source>
        <dbReference type="Proteomes" id="UP001055439"/>
    </source>
</evidence>